<accession>A0A267G818</accession>
<evidence type="ECO:0000256" key="1">
    <source>
        <dbReference type="ARBA" id="ARBA00022737"/>
    </source>
</evidence>
<dbReference type="PANTHER" id="PTHR44858">
    <property type="entry name" value="TETRATRICOPEPTIDE REPEAT PROTEIN 6"/>
    <property type="match status" value="1"/>
</dbReference>
<feature type="compositionally biased region" description="Pro residues" evidence="4">
    <location>
        <begin position="155"/>
        <end position="172"/>
    </location>
</feature>
<dbReference type="Pfam" id="PF13432">
    <property type="entry name" value="TPR_16"/>
    <property type="match status" value="3"/>
</dbReference>
<dbReference type="InterPro" id="IPR011990">
    <property type="entry name" value="TPR-like_helical_dom_sf"/>
</dbReference>
<name>A0A267G818_9PLAT</name>
<dbReference type="Pfam" id="PF13181">
    <property type="entry name" value="TPR_8"/>
    <property type="match status" value="2"/>
</dbReference>
<dbReference type="InterPro" id="IPR050498">
    <property type="entry name" value="Ycf3"/>
</dbReference>
<feature type="compositionally biased region" description="Acidic residues" evidence="4">
    <location>
        <begin position="136"/>
        <end position="145"/>
    </location>
</feature>
<dbReference type="PROSITE" id="PS50005">
    <property type="entry name" value="TPR"/>
    <property type="match status" value="8"/>
</dbReference>
<feature type="repeat" description="TPR" evidence="3">
    <location>
        <begin position="1933"/>
        <end position="1966"/>
    </location>
</feature>
<feature type="region of interest" description="Disordered" evidence="4">
    <location>
        <begin position="981"/>
        <end position="1053"/>
    </location>
</feature>
<dbReference type="InterPro" id="IPR013105">
    <property type="entry name" value="TPR_2"/>
</dbReference>
<feature type="compositionally biased region" description="Low complexity" evidence="4">
    <location>
        <begin position="797"/>
        <end position="814"/>
    </location>
</feature>
<evidence type="ECO:0000256" key="2">
    <source>
        <dbReference type="ARBA" id="ARBA00022803"/>
    </source>
</evidence>
<feature type="repeat" description="TPR" evidence="3">
    <location>
        <begin position="1198"/>
        <end position="1231"/>
    </location>
</feature>
<feature type="compositionally biased region" description="Pro residues" evidence="4">
    <location>
        <begin position="69"/>
        <end position="83"/>
    </location>
</feature>
<feature type="compositionally biased region" description="Low complexity" evidence="4">
    <location>
        <begin position="372"/>
        <end position="392"/>
    </location>
</feature>
<feature type="repeat" description="TPR" evidence="3">
    <location>
        <begin position="1760"/>
        <end position="1793"/>
    </location>
</feature>
<evidence type="ECO:0000256" key="3">
    <source>
        <dbReference type="PROSITE-ProRule" id="PRU00339"/>
    </source>
</evidence>
<feature type="repeat" description="TPR" evidence="3">
    <location>
        <begin position="1164"/>
        <end position="1197"/>
    </location>
</feature>
<dbReference type="SUPFAM" id="SSF48452">
    <property type="entry name" value="TPR-like"/>
    <property type="match status" value="5"/>
</dbReference>
<feature type="compositionally biased region" description="Basic and acidic residues" evidence="4">
    <location>
        <begin position="313"/>
        <end position="334"/>
    </location>
</feature>
<dbReference type="InterPro" id="IPR019734">
    <property type="entry name" value="TPR_rpt"/>
</dbReference>
<keyword evidence="1" id="KW-0677">Repeat</keyword>
<feature type="repeat" description="TPR" evidence="3">
    <location>
        <begin position="1369"/>
        <end position="1402"/>
    </location>
</feature>
<feature type="region of interest" description="Disordered" evidence="4">
    <location>
        <begin position="786"/>
        <end position="839"/>
    </location>
</feature>
<dbReference type="OrthoDB" id="1658288at2759"/>
<keyword evidence="2 3" id="KW-0802">TPR repeat</keyword>
<feature type="compositionally biased region" description="Basic and acidic residues" evidence="4">
    <location>
        <begin position="1018"/>
        <end position="1037"/>
    </location>
</feature>
<feature type="compositionally biased region" description="Acidic residues" evidence="4">
    <location>
        <begin position="335"/>
        <end position="351"/>
    </location>
</feature>
<feature type="compositionally biased region" description="Basic residues" evidence="4">
    <location>
        <begin position="204"/>
        <end position="213"/>
    </location>
</feature>
<feature type="repeat" description="TPR" evidence="3">
    <location>
        <begin position="1232"/>
        <end position="1265"/>
    </location>
</feature>
<organism evidence="5 6">
    <name type="scientific">Macrostomum lignano</name>
    <dbReference type="NCBI Taxonomy" id="282301"/>
    <lineage>
        <taxon>Eukaryota</taxon>
        <taxon>Metazoa</taxon>
        <taxon>Spiralia</taxon>
        <taxon>Lophotrochozoa</taxon>
        <taxon>Platyhelminthes</taxon>
        <taxon>Rhabditophora</taxon>
        <taxon>Macrostomorpha</taxon>
        <taxon>Macrostomida</taxon>
        <taxon>Macrostomidae</taxon>
        <taxon>Macrostomum</taxon>
    </lineage>
</organism>
<protein>
    <submittedName>
        <fullName evidence="5">Uncharacterized protein</fullName>
    </submittedName>
</protein>
<gene>
    <name evidence="5" type="ORF">BOX15_Mlig000887g9</name>
</gene>
<comment type="caution">
    <text evidence="5">The sequence shown here is derived from an EMBL/GenBank/DDBJ whole genome shotgun (WGS) entry which is preliminary data.</text>
</comment>
<dbReference type="Pfam" id="PF13414">
    <property type="entry name" value="TPR_11"/>
    <property type="match status" value="1"/>
</dbReference>
<dbReference type="Gene3D" id="1.25.40.10">
    <property type="entry name" value="Tetratricopeptide repeat domain"/>
    <property type="match status" value="11"/>
</dbReference>
<evidence type="ECO:0000313" key="6">
    <source>
        <dbReference type="Proteomes" id="UP000215902"/>
    </source>
</evidence>
<proteinExistence type="predicted"/>
<feature type="compositionally biased region" description="Low complexity" evidence="4">
    <location>
        <begin position="263"/>
        <end position="278"/>
    </location>
</feature>
<reference evidence="5 6" key="1">
    <citation type="submission" date="2017-06" db="EMBL/GenBank/DDBJ databases">
        <title>A platform for efficient transgenesis in Macrostomum lignano, a flatworm model organism for stem cell research.</title>
        <authorList>
            <person name="Berezikov E."/>
        </authorList>
    </citation>
    <scope>NUCLEOTIDE SEQUENCE [LARGE SCALE GENOMIC DNA]</scope>
    <source>
        <strain evidence="5">DV1</strain>
        <tissue evidence="5">Whole organism</tissue>
    </source>
</reference>
<sequence length="2067" mass="229579">MSADPLDSGAGGGSGALRMNLNRRQRMEIDRDWRDVNWRGRSAIMADRVGRARRADLMADIERKLAPGYAPPKKPRQLPPQQPQKPGNLQVLLAGKPAVSPRNLAPHQPSATGAAPSAAASIAALAEANRISQDPVDSEAASDDAGENRDADIGSPPPLQQPRTASPPPRPPAIIASQGAVRQAPVAIKAERPPLPPPTAQKQINKKKKKKSLVSKSLSAVDPGAADAAEMEAAEGKSEQALLEEARTLAQLTRRDPAPPLQSPEEATAAPSEPAADSQQRPAQQSLAPRSINQILSSMQETGGRLPPTAADRQIEQLMRRFAERRGEEFHGFEDDQEAEEAAAAEAEAEAEAAVITEAEAAAAAKRESEEAAAAAETAGPKSVQAELQLAELMEESRQADELTDLKLESLEDRLTTARSALRSGRSASTSARTPFMTDREVLELSRLPAEVSITDVVSVQGRHATMSQKKPTQPGRPEEAADNTGPAVYIEPMMPTSKPDIHSLCLKDDTDWRRTEPAERRDRKERHLLTRLPAAPLQAEPTMPTKSLSDAETAGVDRIMKEIESYEAWQKRAMEALRQLQADEAEEAAAAAAGVDLNSRRTPQLELVGSRVQFLGQTARRVDMLEPPPPRAQAGPEQVRAALFKQYESALPSDEFGAVGRGFSPVSANAERRQRNGTDFTGTGAAAGAATVGSANGDVVEGIAMTDVVEVEEGALTRMRLQNRLSRSIERLNAEYRNEGGVESFFGLRRSRSLPTVHLDEEDNLVLNLDYNSIEKELQAQTRLMEEEENRVKLNEASQSAEEQQQQSEQGEGVQEGERAGSTAGGEETSAKTDAPRSKVLQQLAIKEPEPTPAQLALAAGRKYVILPRQVQQAQQQQQQLMRQRRGLVSMARIDAIERFLNEPANQLARRESLDSVKKPADWELRVPKRIRSTRRRSLPLNLRDDFPAWAAEHGYRGDGDPRDWVPAVWDRWFDEVYPPSSRDGDREVGADAAGGQLQRQPQRQRTDSATSDSAVTDERALLNDPEFARVRHDSDSSSEAPSEHPVQLPEKIPPALDEIPEADRETAAAILEQEVAKLTADIEAAERLEKLPSAFQLCRRGALRRKLGYLRGAREDLDRCIGQEPRYLDAYWHRHLLKVLENRLSGALDDLNVLLKHTKDNASAYKARAEIYRKKNDVTMAIINYGQAIKLNPSDADCYHKRAGLYEKRGEMRLALEDYSMASKLSPDKTDALFKHGLYYFQNEQWQFAINDFTELLTRDPKDSRAYTYIGRCYAKLQQMIPAVQAFSSAIHLNPYNWIAFYHRGRLLRRAQPDKALRDLSISVMLNEDVENAMAFMYRGILYCEMDRPEDAIPDFETLVRLRQDIPCAHVNLGLVYHHTDRHHLAIHHYSAAINVDPTYIRAVRCRVDAFVAMREYRNALLDITRCIHMNPMDPSYYMVRGEILLKMGNLDMAAFCVRHSAAMNHGRRSAEGASPTQRALVLSFLGQFDEAIRVLAQEARFRPGKDILFLLGKTQMKAKRFADAAGSFQECLEILKPWGGDKKLVWPKEAAQVHYLIGDCHTALQNYGEGLESYTAALAIDSGFADGFYHRGLCRILMKQAKGVQDLNQALAINPAMYQVYLSRAAHYACEGRYSKAVLNCNEALRLQPQCVRALLYRGSIKCRIRAYGLAVDDLTRAIAVDPTCALAYFNRAVCHGESRQPDLALRDYGVVLMLNDRRLRYRTLVNRGLLYLTSCSDPENALGDFLLAARDRPNDERLLHAIGTCYHRLRRLPQAVRAFSRALDANSNFYDAYIGRANCYLDFGSPRSVLFARRDYERVLMSDPRHLAARVNLAFSLQMDGRMRAAWDQLSAAIRFQPDSPKPWECRAVVSLQMSNLDGALADANEAVRLRPSSAESLVTRGVVQQCAGDRVSAMRDYQKAILAEPSFSLAYYNAANVYLQQRQYHQALRYYDSCIRLNPADEGAHNNRALTRGLLGDVDGALADASRAIELSPHMAHAFFNRGKLAVRAGNFDSAEADFSAALLIQPDDPVVLKSRADCLGKLGKRQAAIEDYKRAVQLTDR</sequence>
<keyword evidence="6" id="KW-1185">Reference proteome</keyword>
<dbReference type="Proteomes" id="UP000215902">
    <property type="component" value="Unassembled WGS sequence"/>
</dbReference>
<feature type="compositionally biased region" description="Polar residues" evidence="4">
    <location>
        <begin position="279"/>
        <end position="301"/>
    </location>
</feature>
<dbReference type="SMART" id="SM00028">
    <property type="entry name" value="TPR"/>
    <property type="match status" value="25"/>
</dbReference>
<dbReference type="EMBL" id="NIVC01000532">
    <property type="protein sequence ID" value="PAA81392.1"/>
    <property type="molecule type" value="Genomic_DNA"/>
</dbReference>
<feature type="compositionally biased region" description="Low complexity" evidence="4">
    <location>
        <begin position="352"/>
        <end position="364"/>
    </location>
</feature>
<feature type="region of interest" description="Disordered" evidence="4">
    <location>
        <begin position="1"/>
        <end position="30"/>
    </location>
</feature>
<feature type="repeat" description="TPR" evidence="3">
    <location>
        <begin position="2001"/>
        <end position="2034"/>
    </location>
</feature>
<dbReference type="PROSITE" id="PS50293">
    <property type="entry name" value="TPR_REGION"/>
    <property type="match status" value="1"/>
</dbReference>
<dbReference type="PANTHER" id="PTHR44858:SF1">
    <property type="entry name" value="UDP-N-ACETYLGLUCOSAMINE--PEPTIDE N-ACETYLGLUCOSAMINYLTRANSFERASE SPINDLY-RELATED"/>
    <property type="match status" value="1"/>
</dbReference>
<dbReference type="Pfam" id="PF07719">
    <property type="entry name" value="TPR_2"/>
    <property type="match status" value="1"/>
</dbReference>
<feature type="compositionally biased region" description="Low complexity" evidence="4">
    <location>
        <begin position="110"/>
        <end position="128"/>
    </location>
</feature>
<evidence type="ECO:0000313" key="5">
    <source>
        <dbReference type="EMBL" id="PAA81392.1"/>
    </source>
</evidence>
<feature type="region of interest" description="Disordered" evidence="4">
    <location>
        <begin position="463"/>
        <end position="482"/>
    </location>
</feature>
<evidence type="ECO:0000256" key="4">
    <source>
        <dbReference type="SAM" id="MobiDB-lite"/>
    </source>
</evidence>
<feature type="repeat" description="TPR" evidence="3">
    <location>
        <begin position="1266"/>
        <end position="1299"/>
    </location>
</feature>
<feature type="region of interest" description="Disordered" evidence="4">
    <location>
        <begin position="64"/>
        <end position="402"/>
    </location>
</feature>
<dbReference type="STRING" id="282301.A0A267G818"/>